<evidence type="ECO:0000313" key="11">
    <source>
        <dbReference type="Proteomes" id="UP001551584"/>
    </source>
</evidence>
<dbReference type="PROSITE" id="PS00655">
    <property type="entry name" value="GLYCOSYL_HYDROL_F6_1"/>
    <property type="match status" value="1"/>
</dbReference>
<evidence type="ECO:0000313" key="10">
    <source>
        <dbReference type="EMBL" id="MEU9578584.1"/>
    </source>
</evidence>
<dbReference type="Gene3D" id="3.20.20.40">
    <property type="entry name" value="1, 4-beta cellobiohydrolase"/>
    <property type="match status" value="1"/>
</dbReference>
<evidence type="ECO:0000256" key="6">
    <source>
        <dbReference type="ARBA" id="ARBA00023295"/>
    </source>
</evidence>
<dbReference type="EMBL" id="JBEZNA010000030">
    <property type="protein sequence ID" value="MEU9578584.1"/>
    <property type="molecule type" value="Genomic_DNA"/>
</dbReference>
<dbReference type="Pfam" id="PF01341">
    <property type="entry name" value="Glyco_hydro_6"/>
    <property type="match status" value="1"/>
</dbReference>
<accession>A0ABV3EQX6</accession>
<evidence type="ECO:0000256" key="9">
    <source>
        <dbReference type="RuleBase" id="RU361186"/>
    </source>
</evidence>
<keyword evidence="11" id="KW-1185">Reference proteome</keyword>
<evidence type="ECO:0000256" key="1">
    <source>
        <dbReference type="ARBA" id="ARBA00022729"/>
    </source>
</evidence>
<dbReference type="SUPFAM" id="SSF51989">
    <property type="entry name" value="Glycosyl hydrolases family 6, cellulases"/>
    <property type="match status" value="1"/>
</dbReference>
<dbReference type="InterPro" id="IPR016288">
    <property type="entry name" value="Beta_cellobiohydrolase"/>
</dbReference>
<sequence length="362" mass="38317">MTAAFVAVVAAALTADPVAQDPHARAPRAEAFQQAGLVPGRALPFHAPRIGETSLPRSWTAGKPASGPGAAVPAPDGRLYLHPDSQVVEWVRKNPGDPRRPVIDSRIASRPAAVWFADPNAGTVTARVHAVTSRAAGQGRIPVLVAYTIPHRDCGQYSAGGAEDLSAYDRWIDRFATGLGTGRVIVILEPDSVAQAYCLSEEDRKARFTALARAGRVIKRVAPGARVYYDAGHSGWNDAPKQAGLLRQAGAAAPESSDGIFSNVSNFHRTADEVRYVREVLAAMDAPAGHGAVIDTSRNGNGPPPEGKWCDPPGRKVGRAPVLFPGEARVDAYLWVKLPGEADGCRGKAGVFSPSYAYELAR</sequence>
<comment type="similarity">
    <text evidence="9">Belongs to the glycosyl hydrolase family 6.</text>
</comment>
<evidence type="ECO:0000256" key="2">
    <source>
        <dbReference type="ARBA" id="ARBA00022801"/>
    </source>
</evidence>
<keyword evidence="4" id="KW-1015">Disulfide bond</keyword>
<dbReference type="PANTHER" id="PTHR34876">
    <property type="match status" value="1"/>
</dbReference>
<dbReference type="InterPro" id="IPR036434">
    <property type="entry name" value="Beta_cellobiohydrolase_sf"/>
</dbReference>
<dbReference type="Proteomes" id="UP001551584">
    <property type="component" value="Unassembled WGS sequence"/>
</dbReference>
<keyword evidence="5 9" id="KW-0119">Carbohydrate metabolism</keyword>
<keyword evidence="2 9" id="KW-0378">Hydrolase</keyword>
<comment type="caution">
    <text evidence="10">The sequence shown here is derived from an EMBL/GenBank/DDBJ whole genome shotgun (WGS) entry which is preliminary data.</text>
</comment>
<feature type="active site" evidence="8">
    <location>
        <position position="153"/>
    </location>
</feature>
<gene>
    <name evidence="10" type="ORF">AB0D95_15200</name>
</gene>
<dbReference type="InterPro" id="IPR001524">
    <property type="entry name" value="Glyco_hydro_6_CS"/>
</dbReference>
<keyword evidence="1" id="KW-0732">Signal</keyword>
<dbReference type="PIRSF" id="PIRSF001100">
    <property type="entry name" value="Beta_cellobiohydrolase"/>
    <property type="match status" value="1"/>
</dbReference>
<protein>
    <recommendedName>
        <fullName evidence="9">Glucanase</fullName>
        <ecNumber evidence="9">3.2.1.-</ecNumber>
    </recommendedName>
</protein>
<evidence type="ECO:0000256" key="7">
    <source>
        <dbReference type="ARBA" id="ARBA00023326"/>
    </source>
</evidence>
<dbReference type="PRINTS" id="PR00733">
    <property type="entry name" value="GLHYDRLASE6"/>
</dbReference>
<keyword evidence="7 9" id="KW-0624">Polysaccharide degradation</keyword>
<dbReference type="GO" id="GO:0016787">
    <property type="term" value="F:hydrolase activity"/>
    <property type="evidence" value="ECO:0007669"/>
    <property type="project" value="UniProtKB-KW"/>
</dbReference>
<evidence type="ECO:0000256" key="8">
    <source>
        <dbReference type="PROSITE-ProRule" id="PRU10056"/>
    </source>
</evidence>
<evidence type="ECO:0000256" key="5">
    <source>
        <dbReference type="ARBA" id="ARBA00023277"/>
    </source>
</evidence>
<evidence type="ECO:0000256" key="4">
    <source>
        <dbReference type="ARBA" id="ARBA00023157"/>
    </source>
</evidence>
<evidence type="ECO:0000256" key="3">
    <source>
        <dbReference type="ARBA" id="ARBA00023001"/>
    </source>
</evidence>
<keyword evidence="6 9" id="KW-0326">Glycosidase</keyword>
<dbReference type="PANTHER" id="PTHR34876:SF4">
    <property type="entry name" value="1,4-BETA-D-GLUCAN CELLOBIOHYDROLASE C-RELATED"/>
    <property type="match status" value="1"/>
</dbReference>
<organism evidence="10 11">
    <name type="scientific">Streptomyces chilikensis</name>
    <dbReference type="NCBI Taxonomy" id="1194079"/>
    <lineage>
        <taxon>Bacteria</taxon>
        <taxon>Bacillati</taxon>
        <taxon>Actinomycetota</taxon>
        <taxon>Actinomycetes</taxon>
        <taxon>Kitasatosporales</taxon>
        <taxon>Streptomycetaceae</taxon>
        <taxon>Streptomyces</taxon>
    </lineage>
</organism>
<keyword evidence="3 9" id="KW-0136">Cellulose degradation</keyword>
<name>A0ABV3EQX6_9ACTN</name>
<dbReference type="EC" id="3.2.1.-" evidence="9"/>
<dbReference type="RefSeq" id="WP_359272741.1">
    <property type="nucleotide sequence ID" value="NZ_JBEZNA010000030.1"/>
</dbReference>
<reference evidence="10 11" key="1">
    <citation type="submission" date="2024-06" db="EMBL/GenBank/DDBJ databases">
        <title>The Natural Products Discovery Center: Release of the First 8490 Sequenced Strains for Exploring Actinobacteria Biosynthetic Diversity.</title>
        <authorList>
            <person name="Kalkreuter E."/>
            <person name="Kautsar S.A."/>
            <person name="Yang D."/>
            <person name="Bader C.D."/>
            <person name="Teijaro C.N."/>
            <person name="Fluegel L."/>
            <person name="Davis C.M."/>
            <person name="Simpson J.R."/>
            <person name="Lauterbach L."/>
            <person name="Steele A.D."/>
            <person name="Gui C."/>
            <person name="Meng S."/>
            <person name="Li G."/>
            <person name="Viehrig K."/>
            <person name="Ye F."/>
            <person name="Su P."/>
            <person name="Kiefer A.F."/>
            <person name="Nichols A."/>
            <person name="Cepeda A.J."/>
            <person name="Yan W."/>
            <person name="Fan B."/>
            <person name="Jiang Y."/>
            <person name="Adhikari A."/>
            <person name="Zheng C.-J."/>
            <person name="Schuster L."/>
            <person name="Cowan T.M."/>
            <person name="Smanski M.J."/>
            <person name="Chevrette M.G."/>
            <person name="De Carvalho L.P.S."/>
            <person name="Shen B."/>
        </authorList>
    </citation>
    <scope>NUCLEOTIDE SEQUENCE [LARGE SCALE GENOMIC DNA]</scope>
    <source>
        <strain evidence="10 11">NPDC048117</strain>
    </source>
</reference>
<proteinExistence type="inferred from homology"/>